<accession>A0A8J4RBS3</accession>
<protein>
    <submittedName>
        <fullName evidence="1">Uncharacterized protein</fullName>
    </submittedName>
</protein>
<gene>
    <name evidence="1" type="ORF">CMV_014133</name>
</gene>
<evidence type="ECO:0000313" key="1">
    <source>
        <dbReference type="EMBL" id="KAF3961219.1"/>
    </source>
</evidence>
<dbReference type="EMBL" id="JRKL02001941">
    <property type="protein sequence ID" value="KAF3961219.1"/>
    <property type="molecule type" value="Genomic_DNA"/>
</dbReference>
<name>A0A8J4RBS3_9ROSI</name>
<organism evidence="1 2">
    <name type="scientific">Castanea mollissima</name>
    <name type="common">Chinese chestnut</name>
    <dbReference type="NCBI Taxonomy" id="60419"/>
    <lineage>
        <taxon>Eukaryota</taxon>
        <taxon>Viridiplantae</taxon>
        <taxon>Streptophyta</taxon>
        <taxon>Embryophyta</taxon>
        <taxon>Tracheophyta</taxon>
        <taxon>Spermatophyta</taxon>
        <taxon>Magnoliopsida</taxon>
        <taxon>eudicotyledons</taxon>
        <taxon>Gunneridae</taxon>
        <taxon>Pentapetalae</taxon>
        <taxon>rosids</taxon>
        <taxon>fabids</taxon>
        <taxon>Fagales</taxon>
        <taxon>Fagaceae</taxon>
        <taxon>Castanea</taxon>
    </lineage>
</organism>
<evidence type="ECO:0000313" key="2">
    <source>
        <dbReference type="Proteomes" id="UP000737018"/>
    </source>
</evidence>
<dbReference type="AlphaFoldDB" id="A0A8J4RBS3"/>
<proteinExistence type="predicted"/>
<keyword evidence="2" id="KW-1185">Reference proteome</keyword>
<dbReference type="Proteomes" id="UP000737018">
    <property type="component" value="Unassembled WGS sequence"/>
</dbReference>
<reference evidence="1" key="1">
    <citation type="submission" date="2020-03" db="EMBL/GenBank/DDBJ databases">
        <title>Castanea mollissima Vanexum genome sequencing.</title>
        <authorList>
            <person name="Staton M."/>
        </authorList>
    </citation>
    <scope>NUCLEOTIDE SEQUENCE</scope>
    <source>
        <tissue evidence="1">Leaf</tissue>
    </source>
</reference>
<sequence>MKFIKIVQILGQIDYKRSLRTLRIEILSFDLSVNVPKKEGQLEIQIKESIFSFYVCYQVHTISVSFALTKRPICLDAPIHAHVGRTVLKRDFDDSPNRLEEGKIQDILQQCGRMAYSCFNWAITVTMNMPLEKLHLFTSMVAS</sequence>
<comment type="caution">
    <text evidence="1">The sequence shown here is derived from an EMBL/GenBank/DDBJ whole genome shotgun (WGS) entry which is preliminary data.</text>
</comment>